<dbReference type="OrthoDB" id="3789852at2759"/>
<dbReference type="Gene3D" id="3.30.710.10">
    <property type="entry name" value="Potassium Channel Kv1.1, Chain A"/>
    <property type="match status" value="1"/>
</dbReference>
<gene>
    <name evidence="1" type="ORF">EK21DRAFT_87236</name>
</gene>
<proteinExistence type="predicted"/>
<dbReference type="Proteomes" id="UP000799777">
    <property type="component" value="Unassembled WGS sequence"/>
</dbReference>
<name>A0A9P4LNU5_9PLEO</name>
<dbReference type="EMBL" id="ML978173">
    <property type="protein sequence ID" value="KAF2032373.1"/>
    <property type="molecule type" value="Genomic_DNA"/>
</dbReference>
<evidence type="ECO:0000313" key="2">
    <source>
        <dbReference type="Proteomes" id="UP000799777"/>
    </source>
</evidence>
<keyword evidence="2" id="KW-1185">Reference proteome</keyword>
<comment type="caution">
    <text evidence="1">The sequence shown here is derived from an EMBL/GenBank/DDBJ whole genome shotgun (WGS) entry which is preliminary data.</text>
</comment>
<dbReference type="InterPro" id="IPR011333">
    <property type="entry name" value="SKP1/BTB/POZ_sf"/>
</dbReference>
<accession>A0A9P4LNU5</accession>
<protein>
    <submittedName>
        <fullName evidence="1">Uncharacterized protein</fullName>
    </submittedName>
</protein>
<evidence type="ECO:0000313" key="1">
    <source>
        <dbReference type="EMBL" id="KAF2032373.1"/>
    </source>
</evidence>
<reference evidence="1" key="1">
    <citation type="journal article" date="2020" name="Stud. Mycol.">
        <title>101 Dothideomycetes genomes: a test case for predicting lifestyles and emergence of pathogens.</title>
        <authorList>
            <person name="Haridas S."/>
            <person name="Albert R."/>
            <person name="Binder M."/>
            <person name="Bloem J."/>
            <person name="Labutti K."/>
            <person name="Salamov A."/>
            <person name="Andreopoulos B."/>
            <person name="Baker S."/>
            <person name="Barry K."/>
            <person name="Bills G."/>
            <person name="Bluhm B."/>
            <person name="Cannon C."/>
            <person name="Castanera R."/>
            <person name="Culley D."/>
            <person name="Daum C."/>
            <person name="Ezra D."/>
            <person name="Gonzalez J."/>
            <person name="Henrissat B."/>
            <person name="Kuo A."/>
            <person name="Liang C."/>
            <person name="Lipzen A."/>
            <person name="Lutzoni F."/>
            <person name="Magnuson J."/>
            <person name="Mondo S."/>
            <person name="Nolan M."/>
            <person name="Ohm R."/>
            <person name="Pangilinan J."/>
            <person name="Park H.-J."/>
            <person name="Ramirez L."/>
            <person name="Alfaro M."/>
            <person name="Sun H."/>
            <person name="Tritt A."/>
            <person name="Yoshinaga Y."/>
            <person name="Zwiers L.-H."/>
            <person name="Turgeon B."/>
            <person name="Goodwin S."/>
            <person name="Spatafora J."/>
            <person name="Crous P."/>
            <person name="Grigoriev I."/>
        </authorList>
    </citation>
    <scope>NUCLEOTIDE SEQUENCE</scope>
    <source>
        <strain evidence="1">CBS 110217</strain>
    </source>
</reference>
<organism evidence="1 2">
    <name type="scientific">Setomelanomma holmii</name>
    <dbReference type="NCBI Taxonomy" id="210430"/>
    <lineage>
        <taxon>Eukaryota</taxon>
        <taxon>Fungi</taxon>
        <taxon>Dikarya</taxon>
        <taxon>Ascomycota</taxon>
        <taxon>Pezizomycotina</taxon>
        <taxon>Dothideomycetes</taxon>
        <taxon>Pleosporomycetidae</taxon>
        <taxon>Pleosporales</taxon>
        <taxon>Pleosporineae</taxon>
        <taxon>Phaeosphaeriaceae</taxon>
        <taxon>Setomelanomma</taxon>
    </lineage>
</organism>
<dbReference type="AlphaFoldDB" id="A0A9P4LNU5"/>
<sequence>MSNNGYNTQRRPRSPQLVSFCARKELTQALTISLVIGKEPAMVVHVPKLALIVASPVVRAHFAKNPTEPQAKFTHPDVSLESVRQIAKWLREVCNKPAFSELPIPQDPEEALKLRLTAHTLGMERYVEHFETYFLEHVNVRFPSLQYITEIVENTREKDDPILVSLASLLSYLCRYHKVSQEKEIEFAELLAENKYSHLLDAVDEEKVKALAGGGWSEEWKV</sequence>